<dbReference type="Proteomes" id="UP001595593">
    <property type="component" value="Unassembled WGS sequence"/>
</dbReference>
<dbReference type="RefSeq" id="WP_379597693.1">
    <property type="nucleotide sequence ID" value="NZ_JBHRTN010000018.1"/>
</dbReference>
<organism evidence="2 3">
    <name type="scientific">Teichococcus globiformis</name>
    <dbReference type="NCBI Taxonomy" id="2307229"/>
    <lineage>
        <taxon>Bacteria</taxon>
        <taxon>Pseudomonadati</taxon>
        <taxon>Pseudomonadota</taxon>
        <taxon>Alphaproteobacteria</taxon>
        <taxon>Acetobacterales</taxon>
        <taxon>Roseomonadaceae</taxon>
        <taxon>Roseomonas</taxon>
    </lineage>
</organism>
<keyword evidence="1" id="KW-0472">Membrane</keyword>
<feature type="transmembrane region" description="Helical" evidence="1">
    <location>
        <begin position="40"/>
        <end position="60"/>
    </location>
</feature>
<sequence length="68" mass="7148">MSRLMVILILLLLLGIAMFVAAFGWTVADSPELGDSGQLGLWLGTVAAALIVLILLFLIVGGRGGRRP</sequence>
<reference evidence="3" key="1">
    <citation type="journal article" date="2019" name="Int. J. Syst. Evol. Microbiol.">
        <title>The Global Catalogue of Microorganisms (GCM) 10K type strain sequencing project: providing services to taxonomists for standard genome sequencing and annotation.</title>
        <authorList>
            <consortium name="The Broad Institute Genomics Platform"/>
            <consortium name="The Broad Institute Genome Sequencing Center for Infectious Disease"/>
            <person name="Wu L."/>
            <person name="Ma J."/>
        </authorList>
    </citation>
    <scope>NUCLEOTIDE SEQUENCE [LARGE SCALE GENOMIC DNA]</scope>
    <source>
        <strain evidence="3">KCTC 52094</strain>
    </source>
</reference>
<dbReference type="EMBL" id="JBHRTN010000018">
    <property type="protein sequence ID" value="MFC3126400.1"/>
    <property type="molecule type" value="Genomic_DNA"/>
</dbReference>
<evidence type="ECO:0008006" key="4">
    <source>
        <dbReference type="Google" id="ProtNLM"/>
    </source>
</evidence>
<protein>
    <recommendedName>
        <fullName evidence="4">DUF3309 domain-containing protein</fullName>
    </recommendedName>
</protein>
<keyword evidence="1" id="KW-1133">Transmembrane helix</keyword>
<gene>
    <name evidence="2" type="ORF">ACFOD4_15145</name>
</gene>
<comment type="caution">
    <text evidence="2">The sequence shown here is derived from an EMBL/GenBank/DDBJ whole genome shotgun (WGS) entry which is preliminary data.</text>
</comment>
<proteinExistence type="predicted"/>
<evidence type="ECO:0000256" key="1">
    <source>
        <dbReference type="SAM" id="Phobius"/>
    </source>
</evidence>
<keyword evidence="1" id="KW-0812">Transmembrane</keyword>
<evidence type="ECO:0000313" key="2">
    <source>
        <dbReference type="EMBL" id="MFC3126400.1"/>
    </source>
</evidence>
<accession>A0ABV7G5E1</accession>
<evidence type="ECO:0000313" key="3">
    <source>
        <dbReference type="Proteomes" id="UP001595593"/>
    </source>
</evidence>
<name>A0ABV7G5E1_9PROT</name>
<keyword evidence="3" id="KW-1185">Reference proteome</keyword>